<organism evidence="1">
    <name type="scientific">Tanacetum cinerariifolium</name>
    <name type="common">Dalmatian daisy</name>
    <name type="synonym">Chrysanthemum cinerariifolium</name>
    <dbReference type="NCBI Taxonomy" id="118510"/>
    <lineage>
        <taxon>Eukaryota</taxon>
        <taxon>Viridiplantae</taxon>
        <taxon>Streptophyta</taxon>
        <taxon>Embryophyta</taxon>
        <taxon>Tracheophyta</taxon>
        <taxon>Spermatophyta</taxon>
        <taxon>Magnoliopsida</taxon>
        <taxon>eudicotyledons</taxon>
        <taxon>Gunneridae</taxon>
        <taxon>Pentapetalae</taxon>
        <taxon>asterids</taxon>
        <taxon>campanulids</taxon>
        <taxon>Asterales</taxon>
        <taxon>Asteraceae</taxon>
        <taxon>Asteroideae</taxon>
        <taxon>Anthemideae</taxon>
        <taxon>Anthemidinae</taxon>
        <taxon>Tanacetum</taxon>
    </lineage>
</organism>
<sequence>LYIDEQSYAFLGAAWHRTPSGIRREHVLSFEATERAYRVAYQQYAGRWHLKSIWYNTLGSPVAGQPRRHLAEFLTTAIDTAQAATIPYSERAQYNDIFLRAPTPYDSTFWKNYTTLLPSSQLQLDLLDQTRQQRAAQLLAAPTTSATSPPLPPAPARRWWQGRLRYTY</sequence>
<proteinExistence type="predicted"/>
<feature type="non-terminal residue" evidence="1">
    <location>
        <position position="1"/>
    </location>
</feature>
<feature type="non-terminal residue" evidence="1">
    <location>
        <position position="168"/>
    </location>
</feature>
<comment type="caution">
    <text evidence="1">The sequence shown here is derived from an EMBL/GenBank/DDBJ whole genome shotgun (WGS) entry which is preliminary data.</text>
</comment>
<dbReference type="AlphaFoldDB" id="A0A699UVT8"/>
<reference evidence="1" key="1">
    <citation type="journal article" date="2019" name="Sci. Rep.">
        <title>Draft genome of Tanacetum cinerariifolium, the natural source of mosquito coil.</title>
        <authorList>
            <person name="Yamashiro T."/>
            <person name="Shiraishi A."/>
            <person name="Satake H."/>
            <person name="Nakayama K."/>
        </authorList>
    </citation>
    <scope>NUCLEOTIDE SEQUENCE</scope>
</reference>
<protein>
    <submittedName>
        <fullName evidence="1">Uncharacterized protein</fullName>
    </submittedName>
</protein>
<dbReference type="EMBL" id="BKCJ011362300">
    <property type="protein sequence ID" value="GFD25651.1"/>
    <property type="molecule type" value="Genomic_DNA"/>
</dbReference>
<name>A0A699UVT8_TANCI</name>
<evidence type="ECO:0000313" key="1">
    <source>
        <dbReference type="EMBL" id="GFD25651.1"/>
    </source>
</evidence>
<gene>
    <name evidence="1" type="ORF">Tci_897620</name>
</gene>
<accession>A0A699UVT8</accession>